<accession>A0A0H2R090</accession>
<proteinExistence type="predicted"/>
<keyword evidence="2" id="KW-1185">Reference proteome</keyword>
<dbReference type="AlphaFoldDB" id="A0A0H2R090"/>
<name>A0A0H2R090_9AGAM</name>
<dbReference type="EMBL" id="KQ086347">
    <property type="protein sequence ID" value="KLO05190.1"/>
    <property type="molecule type" value="Genomic_DNA"/>
</dbReference>
<sequence length="98" mass="11550">MPNVQNVSLKLPEHDNLILGITWKEAGVLQHLRVLRLALPLSSPDEFSRWLATLEKFFADEYRKDFERLELQFRPYNSVTPKARLSNILGEKLRWIEC</sequence>
<gene>
    <name evidence="1" type="ORF">SCHPADRAFT_911181</name>
</gene>
<dbReference type="InParanoid" id="A0A0H2R090"/>
<reference evidence="1 2" key="1">
    <citation type="submission" date="2015-04" db="EMBL/GenBank/DDBJ databases">
        <title>Complete genome sequence of Schizopora paradoxa KUC8140, a cosmopolitan wood degrader in East Asia.</title>
        <authorList>
            <consortium name="DOE Joint Genome Institute"/>
            <person name="Min B."/>
            <person name="Park H."/>
            <person name="Jang Y."/>
            <person name="Kim J.-J."/>
            <person name="Kim K.H."/>
            <person name="Pangilinan J."/>
            <person name="Lipzen A."/>
            <person name="Riley R."/>
            <person name="Grigoriev I.V."/>
            <person name="Spatafora J.W."/>
            <person name="Choi I.-G."/>
        </authorList>
    </citation>
    <scope>NUCLEOTIDE SEQUENCE [LARGE SCALE GENOMIC DNA]</scope>
    <source>
        <strain evidence="1 2">KUC8140</strain>
    </source>
</reference>
<dbReference type="Proteomes" id="UP000053477">
    <property type="component" value="Unassembled WGS sequence"/>
</dbReference>
<organism evidence="1 2">
    <name type="scientific">Schizopora paradoxa</name>
    <dbReference type="NCBI Taxonomy" id="27342"/>
    <lineage>
        <taxon>Eukaryota</taxon>
        <taxon>Fungi</taxon>
        <taxon>Dikarya</taxon>
        <taxon>Basidiomycota</taxon>
        <taxon>Agaricomycotina</taxon>
        <taxon>Agaricomycetes</taxon>
        <taxon>Hymenochaetales</taxon>
        <taxon>Schizoporaceae</taxon>
        <taxon>Schizopora</taxon>
    </lineage>
</organism>
<protein>
    <submittedName>
        <fullName evidence="1">Uncharacterized protein</fullName>
    </submittedName>
</protein>
<evidence type="ECO:0000313" key="1">
    <source>
        <dbReference type="EMBL" id="KLO05190.1"/>
    </source>
</evidence>
<evidence type="ECO:0000313" key="2">
    <source>
        <dbReference type="Proteomes" id="UP000053477"/>
    </source>
</evidence>